<accession>A0ABU6GHZ3</accession>
<protein>
    <submittedName>
        <fullName evidence="1">Uncharacterized protein</fullName>
    </submittedName>
</protein>
<proteinExistence type="predicted"/>
<dbReference type="Proteomes" id="UP001344632">
    <property type="component" value="Unassembled WGS sequence"/>
</dbReference>
<gene>
    <name evidence="1" type="ORF">P4H66_03800</name>
</gene>
<evidence type="ECO:0000313" key="1">
    <source>
        <dbReference type="EMBL" id="MEC0238994.1"/>
    </source>
</evidence>
<dbReference type="EMBL" id="JARLKZ010000003">
    <property type="protein sequence ID" value="MEC0238994.1"/>
    <property type="molecule type" value="Genomic_DNA"/>
</dbReference>
<comment type="caution">
    <text evidence="1">The sequence shown here is derived from an EMBL/GenBank/DDBJ whole genome shotgun (WGS) entry which is preliminary data.</text>
</comment>
<evidence type="ECO:0000313" key="2">
    <source>
        <dbReference type="Proteomes" id="UP001344632"/>
    </source>
</evidence>
<organism evidence="1 2">
    <name type="scientific">Paenibacillus dokdonensis</name>
    <dbReference type="NCBI Taxonomy" id="2567944"/>
    <lineage>
        <taxon>Bacteria</taxon>
        <taxon>Bacillati</taxon>
        <taxon>Bacillota</taxon>
        <taxon>Bacilli</taxon>
        <taxon>Bacillales</taxon>
        <taxon>Paenibacillaceae</taxon>
        <taxon>Paenibacillus</taxon>
    </lineage>
</organism>
<reference evidence="1 2" key="1">
    <citation type="submission" date="2023-03" db="EMBL/GenBank/DDBJ databases">
        <title>Bacillus Genome Sequencing.</title>
        <authorList>
            <person name="Dunlap C."/>
        </authorList>
    </citation>
    <scope>NUCLEOTIDE SEQUENCE [LARGE SCALE GENOMIC DNA]</scope>
    <source>
        <strain evidence="1 2">BD-525</strain>
    </source>
</reference>
<dbReference type="RefSeq" id="WP_326085881.1">
    <property type="nucleotide sequence ID" value="NZ_JARLKZ010000003.1"/>
</dbReference>
<keyword evidence="2" id="KW-1185">Reference proteome</keyword>
<name>A0ABU6GHZ3_9BACL</name>
<sequence length="46" mass="5297">MLDKGFTVWPSAWNMPEAALNLLERSYRQTKELKAEERMPGMLVTG</sequence>